<reference evidence="2" key="1">
    <citation type="submission" date="2022-10" db="EMBL/GenBank/DDBJ databases">
        <title>Chitinophaga sp. nov., isolated from soil.</title>
        <authorList>
            <person name="Jeon C.O."/>
        </authorList>
    </citation>
    <scope>NUCLEOTIDE SEQUENCE</scope>
    <source>
        <strain evidence="2">R8</strain>
    </source>
</reference>
<dbReference type="PANTHER" id="PTHR43267:SF3">
    <property type="entry name" value="THIF PROTEIN"/>
    <property type="match status" value="1"/>
</dbReference>
<feature type="domain" description="THIF-type NAD/FAD binding fold" evidence="1">
    <location>
        <begin position="113"/>
        <end position="258"/>
    </location>
</feature>
<keyword evidence="3" id="KW-1185">Reference proteome</keyword>
<dbReference type="InterPro" id="IPR000594">
    <property type="entry name" value="ThiF_NAD_FAD-bd"/>
</dbReference>
<dbReference type="RefSeq" id="WP_264281443.1">
    <property type="nucleotide sequence ID" value="NZ_CP107006.1"/>
</dbReference>
<dbReference type="InterPro" id="IPR045886">
    <property type="entry name" value="ThiF/MoeB/HesA"/>
</dbReference>
<dbReference type="Proteomes" id="UP001162741">
    <property type="component" value="Chromosome"/>
</dbReference>
<dbReference type="NCBIfam" id="NF005901">
    <property type="entry name" value="PRK07877.1"/>
    <property type="match status" value="1"/>
</dbReference>
<dbReference type="EMBL" id="CP107006">
    <property type="protein sequence ID" value="UYQ93346.1"/>
    <property type="molecule type" value="Genomic_DNA"/>
</dbReference>
<dbReference type="SUPFAM" id="SSF69572">
    <property type="entry name" value="Activating enzymes of the ubiquitin-like proteins"/>
    <property type="match status" value="1"/>
</dbReference>
<evidence type="ECO:0000259" key="1">
    <source>
        <dbReference type="Pfam" id="PF00899"/>
    </source>
</evidence>
<proteinExistence type="predicted"/>
<dbReference type="InterPro" id="IPR035985">
    <property type="entry name" value="Ubiquitin-activating_enz"/>
</dbReference>
<dbReference type="Pfam" id="PF00899">
    <property type="entry name" value="ThiF"/>
    <property type="match status" value="1"/>
</dbReference>
<sequence length="365" mass="41628">MIQNRVNRDKREQLEYTPAFYRLGDAVQKQALIQLLEQQEDIQVFDELDIQLRELMKIQHPTRKLTTEEITELAAARLGNTPAEEYGVWVYFPWARRVVHIVDEQEFIELRTARNMQKITREERDQLATRKLGIIGLSVGQSIALTLVMERLCGELRLADFDALELSNMNRIRTGIYNLNVPKVVIAAREIAELDPFIKVKCYADGATDDNLSDFLTGDGKLDLLIEECDGIDIKIISRIKAKALQIPVVMEMNDRGMLDIERYDLQPDYPMMHGLIPDIDINTLKNLTNEEKVPILGPMVDMHNMSPRMKQSLAEIGKSITTWPQLASSVVLGGAMVADTVRRILLGQLTASGRYYVDFEQIIK</sequence>
<dbReference type="CDD" id="cd01483">
    <property type="entry name" value="E1_enzyme_family"/>
    <property type="match status" value="1"/>
</dbReference>
<dbReference type="PANTHER" id="PTHR43267">
    <property type="entry name" value="TRNA THREONYLCARBAMOYLADENOSINE DEHYDRATASE"/>
    <property type="match status" value="1"/>
</dbReference>
<evidence type="ECO:0000313" key="2">
    <source>
        <dbReference type="EMBL" id="UYQ93346.1"/>
    </source>
</evidence>
<dbReference type="Gene3D" id="3.40.50.720">
    <property type="entry name" value="NAD(P)-binding Rossmann-like Domain"/>
    <property type="match status" value="1"/>
</dbReference>
<evidence type="ECO:0000313" key="3">
    <source>
        <dbReference type="Proteomes" id="UP001162741"/>
    </source>
</evidence>
<name>A0ABY6J1S0_9BACT</name>
<protein>
    <submittedName>
        <fullName evidence="2">Rv1355c family protein</fullName>
    </submittedName>
</protein>
<gene>
    <name evidence="2" type="ORF">MKQ68_25005</name>
</gene>
<accession>A0ABY6J1S0</accession>
<organism evidence="2 3">
    <name type="scientific">Chitinophaga horti</name>
    <dbReference type="NCBI Taxonomy" id="2920382"/>
    <lineage>
        <taxon>Bacteria</taxon>
        <taxon>Pseudomonadati</taxon>
        <taxon>Bacteroidota</taxon>
        <taxon>Chitinophagia</taxon>
        <taxon>Chitinophagales</taxon>
        <taxon>Chitinophagaceae</taxon>
        <taxon>Chitinophaga</taxon>
    </lineage>
</organism>